<evidence type="ECO:0000313" key="1">
    <source>
        <dbReference type="EMBL" id="PMD44084.1"/>
    </source>
</evidence>
<name>A0A2J6S002_HYAVF</name>
<keyword evidence="2" id="KW-1185">Reference proteome</keyword>
<gene>
    <name evidence="1" type="ORF">L207DRAFT_579040</name>
</gene>
<sequence length="162" mass="18688">MCLTVHQRFNACDCMITRKMICGEHVNHTRKQVDNKPCPKTQYRYIEMEIGGCGTDDECKQRKGTIWVFDHFSPEQGDFTFLERPADYDEYPKCLDRGHFTRNHQCGVGKNVDGHWRHLDRGGFPFKTVNGGKKGEVKMEDEDVAVKEEGVVIKEEDVNMEG</sequence>
<dbReference type="OrthoDB" id="3564997at2759"/>
<organism evidence="1 2">
    <name type="scientific">Hyaloscypha variabilis (strain UAMH 11265 / GT02V1 / F)</name>
    <name type="common">Meliniomyces variabilis</name>
    <dbReference type="NCBI Taxonomy" id="1149755"/>
    <lineage>
        <taxon>Eukaryota</taxon>
        <taxon>Fungi</taxon>
        <taxon>Dikarya</taxon>
        <taxon>Ascomycota</taxon>
        <taxon>Pezizomycotina</taxon>
        <taxon>Leotiomycetes</taxon>
        <taxon>Helotiales</taxon>
        <taxon>Hyaloscyphaceae</taxon>
        <taxon>Hyaloscypha</taxon>
        <taxon>Hyaloscypha variabilis</taxon>
    </lineage>
</organism>
<accession>A0A2J6S002</accession>
<dbReference type="AlphaFoldDB" id="A0A2J6S002"/>
<dbReference type="EMBL" id="KZ613941">
    <property type="protein sequence ID" value="PMD44084.1"/>
    <property type="molecule type" value="Genomic_DNA"/>
</dbReference>
<proteinExistence type="predicted"/>
<reference evidence="1 2" key="1">
    <citation type="submission" date="2016-04" db="EMBL/GenBank/DDBJ databases">
        <title>A degradative enzymes factory behind the ericoid mycorrhizal symbiosis.</title>
        <authorList>
            <consortium name="DOE Joint Genome Institute"/>
            <person name="Martino E."/>
            <person name="Morin E."/>
            <person name="Grelet G."/>
            <person name="Kuo A."/>
            <person name="Kohler A."/>
            <person name="Daghino S."/>
            <person name="Barry K."/>
            <person name="Choi C."/>
            <person name="Cichocki N."/>
            <person name="Clum A."/>
            <person name="Copeland A."/>
            <person name="Hainaut M."/>
            <person name="Haridas S."/>
            <person name="Labutti K."/>
            <person name="Lindquist E."/>
            <person name="Lipzen A."/>
            <person name="Khouja H.-R."/>
            <person name="Murat C."/>
            <person name="Ohm R."/>
            <person name="Olson A."/>
            <person name="Spatafora J."/>
            <person name="Veneault-Fourrey C."/>
            <person name="Henrissat B."/>
            <person name="Grigoriev I."/>
            <person name="Martin F."/>
            <person name="Perotto S."/>
        </authorList>
    </citation>
    <scope>NUCLEOTIDE SEQUENCE [LARGE SCALE GENOMIC DNA]</scope>
    <source>
        <strain evidence="1 2">F</strain>
    </source>
</reference>
<dbReference type="Proteomes" id="UP000235786">
    <property type="component" value="Unassembled WGS sequence"/>
</dbReference>
<protein>
    <submittedName>
        <fullName evidence="1">Uncharacterized protein</fullName>
    </submittedName>
</protein>
<evidence type="ECO:0000313" key="2">
    <source>
        <dbReference type="Proteomes" id="UP000235786"/>
    </source>
</evidence>